<dbReference type="Proteomes" id="UP000649753">
    <property type="component" value="Unassembled WGS sequence"/>
</dbReference>
<dbReference type="AlphaFoldDB" id="A0A927R252"/>
<proteinExistence type="predicted"/>
<dbReference type="RefSeq" id="WP_264084091.1">
    <property type="nucleotide sequence ID" value="NZ_JADBEB010000001.1"/>
</dbReference>
<evidence type="ECO:0000313" key="2">
    <source>
        <dbReference type="Proteomes" id="UP000649753"/>
    </source>
</evidence>
<organism evidence="1 2">
    <name type="scientific">Plantactinospora soyae</name>
    <dbReference type="NCBI Taxonomy" id="1544732"/>
    <lineage>
        <taxon>Bacteria</taxon>
        <taxon>Bacillati</taxon>
        <taxon>Actinomycetota</taxon>
        <taxon>Actinomycetes</taxon>
        <taxon>Micromonosporales</taxon>
        <taxon>Micromonosporaceae</taxon>
        <taxon>Plantactinospora</taxon>
    </lineage>
</organism>
<comment type="caution">
    <text evidence="1">The sequence shown here is derived from an EMBL/GenBank/DDBJ whole genome shotgun (WGS) entry which is preliminary data.</text>
</comment>
<sequence length="40" mass="4516">MVLLFTIASDDIVGANVGQFGELRLFVCPEHHHEFHADLH</sequence>
<dbReference type="EMBL" id="JADBEB010000001">
    <property type="protein sequence ID" value="MBE1490408.1"/>
    <property type="molecule type" value="Genomic_DNA"/>
</dbReference>
<accession>A0A927R252</accession>
<reference evidence="1" key="1">
    <citation type="submission" date="2020-10" db="EMBL/GenBank/DDBJ databases">
        <title>Sequencing the genomes of 1000 actinobacteria strains.</title>
        <authorList>
            <person name="Klenk H.-P."/>
        </authorList>
    </citation>
    <scope>NUCLEOTIDE SEQUENCE</scope>
    <source>
        <strain evidence="1">DSM 46832</strain>
    </source>
</reference>
<protein>
    <submittedName>
        <fullName evidence="1">Uncharacterized protein</fullName>
    </submittedName>
</protein>
<evidence type="ECO:0000313" key="1">
    <source>
        <dbReference type="EMBL" id="MBE1490408.1"/>
    </source>
</evidence>
<keyword evidence="2" id="KW-1185">Reference proteome</keyword>
<gene>
    <name evidence="1" type="ORF">H4W31_006046</name>
</gene>
<name>A0A927R252_9ACTN</name>